<protein>
    <submittedName>
        <fullName evidence="2">Uncharacterized protein</fullName>
    </submittedName>
</protein>
<evidence type="ECO:0000313" key="2">
    <source>
        <dbReference type="EMBL" id="CAD8454169.1"/>
    </source>
</evidence>
<dbReference type="AlphaFoldDB" id="A0A7S0DGT3"/>
<reference evidence="2" key="1">
    <citation type="submission" date="2021-01" db="EMBL/GenBank/DDBJ databases">
        <authorList>
            <person name="Corre E."/>
            <person name="Pelletier E."/>
            <person name="Niang G."/>
            <person name="Scheremetjew M."/>
            <person name="Finn R."/>
            <person name="Kale V."/>
            <person name="Holt S."/>
            <person name="Cochrane G."/>
            <person name="Meng A."/>
            <person name="Brown T."/>
            <person name="Cohen L."/>
        </authorList>
    </citation>
    <scope>NUCLEOTIDE SEQUENCE</scope>
    <source>
        <strain evidence="2">CCMP2058</strain>
    </source>
</reference>
<feature type="compositionally biased region" description="Basic residues" evidence="1">
    <location>
        <begin position="200"/>
        <end position="214"/>
    </location>
</feature>
<feature type="compositionally biased region" description="Polar residues" evidence="1">
    <location>
        <begin position="229"/>
        <end position="238"/>
    </location>
</feature>
<feature type="compositionally biased region" description="Basic and acidic residues" evidence="1">
    <location>
        <begin position="106"/>
        <end position="120"/>
    </location>
</feature>
<organism evidence="2">
    <name type="scientific">Amorphochlora amoebiformis</name>
    <dbReference type="NCBI Taxonomy" id="1561963"/>
    <lineage>
        <taxon>Eukaryota</taxon>
        <taxon>Sar</taxon>
        <taxon>Rhizaria</taxon>
        <taxon>Cercozoa</taxon>
        <taxon>Chlorarachniophyceae</taxon>
        <taxon>Amorphochlora</taxon>
    </lineage>
</organism>
<accession>A0A7S0DGT3</accession>
<proteinExistence type="predicted"/>
<feature type="compositionally biased region" description="Basic residues" evidence="1">
    <location>
        <begin position="167"/>
        <end position="179"/>
    </location>
</feature>
<sequence>MDWIRQKTQNASSKFSRWKEEKFGKSSLRKSIEQGGSSSATSGRNQTTFDRFKSEPLGNLIPTRNDGFMSSNAYEQRDKAALKRNPNAISSEDYFFNDSGGLGRLSIKDRKSSGRVELKSSAKKKKTKKKKKKKKAKRYESDSDESDSSEDTTDSSSSDDSEEEARRKRRKKRKKKKKLALPSDNSSNTDSDSDDEAARRKAKKKRKKKKKKKKEKAEREQQRIYRASTAPQTWSSYQ</sequence>
<feature type="region of interest" description="Disordered" evidence="1">
    <location>
        <begin position="1"/>
        <end position="238"/>
    </location>
</feature>
<evidence type="ECO:0000256" key="1">
    <source>
        <dbReference type="SAM" id="MobiDB-lite"/>
    </source>
</evidence>
<feature type="compositionally biased region" description="Acidic residues" evidence="1">
    <location>
        <begin position="142"/>
        <end position="163"/>
    </location>
</feature>
<name>A0A7S0DGT3_9EUKA</name>
<feature type="compositionally biased region" description="Basic residues" evidence="1">
    <location>
        <begin position="121"/>
        <end position="137"/>
    </location>
</feature>
<feature type="compositionally biased region" description="Polar residues" evidence="1">
    <location>
        <begin position="34"/>
        <end position="49"/>
    </location>
</feature>
<gene>
    <name evidence="2" type="ORF">LAMO00422_LOCUS13110</name>
</gene>
<dbReference type="EMBL" id="HBEM01019163">
    <property type="protein sequence ID" value="CAD8454169.1"/>
    <property type="molecule type" value="Transcribed_RNA"/>
</dbReference>
<feature type="compositionally biased region" description="Polar residues" evidence="1">
    <location>
        <begin position="1"/>
        <end position="15"/>
    </location>
</feature>